<feature type="region of interest" description="Disordered" evidence="1">
    <location>
        <begin position="143"/>
        <end position="164"/>
    </location>
</feature>
<dbReference type="OrthoDB" id="5566184at2759"/>
<dbReference type="Proteomes" id="UP001151516">
    <property type="component" value="Unassembled WGS sequence"/>
</dbReference>
<name>A0A9W8L6N0_9FUNG</name>
<organism evidence="2 3">
    <name type="scientific">Coemansia spiralis</name>
    <dbReference type="NCBI Taxonomy" id="417178"/>
    <lineage>
        <taxon>Eukaryota</taxon>
        <taxon>Fungi</taxon>
        <taxon>Fungi incertae sedis</taxon>
        <taxon>Zoopagomycota</taxon>
        <taxon>Kickxellomycotina</taxon>
        <taxon>Kickxellomycetes</taxon>
        <taxon>Kickxellales</taxon>
        <taxon>Kickxellaceae</taxon>
        <taxon>Coemansia</taxon>
    </lineage>
</organism>
<evidence type="ECO:0000313" key="3">
    <source>
        <dbReference type="Proteomes" id="UP001151516"/>
    </source>
</evidence>
<evidence type="ECO:0000313" key="2">
    <source>
        <dbReference type="EMBL" id="KAJ2690080.1"/>
    </source>
</evidence>
<dbReference type="AlphaFoldDB" id="A0A9W8L6N0"/>
<feature type="region of interest" description="Disordered" evidence="1">
    <location>
        <begin position="48"/>
        <end position="120"/>
    </location>
</feature>
<dbReference type="EMBL" id="JANBTX010000016">
    <property type="protein sequence ID" value="KAJ2690080.1"/>
    <property type="molecule type" value="Genomic_DNA"/>
</dbReference>
<feature type="compositionally biased region" description="Polar residues" evidence="1">
    <location>
        <begin position="1"/>
        <end position="19"/>
    </location>
</feature>
<protein>
    <submittedName>
        <fullName evidence="2">Uncharacterized protein</fullName>
    </submittedName>
</protein>
<proteinExistence type="predicted"/>
<keyword evidence="3" id="KW-1185">Reference proteome</keyword>
<reference evidence="2" key="1">
    <citation type="submission" date="2022-07" db="EMBL/GenBank/DDBJ databases">
        <title>Phylogenomic reconstructions and comparative analyses of Kickxellomycotina fungi.</title>
        <authorList>
            <person name="Reynolds N.K."/>
            <person name="Stajich J.E."/>
            <person name="Barry K."/>
            <person name="Grigoriev I.V."/>
            <person name="Crous P."/>
            <person name="Smith M.E."/>
        </authorList>
    </citation>
    <scope>NUCLEOTIDE SEQUENCE</scope>
    <source>
        <strain evidence="2">CBS 109367</strain>
    </source>
</reference>
<evidence type="ECO:0000256" key="1">
    <source>
        <dbReference type="SAM" id="MobiDB-lite"/>
    </source>
</evidence>
<comment type="caution">
    <text evidence="2">The sequence shown here is derived from an EMBL/GenBank/DDBJ whole genome shotgun (WGS) entry which is preliminary data.</text>
</comment>
<feature type="region of interest" description="Disordered" evidence="1">
    <location>
        <begin position="1"/>
        <end position="34"/>
    </location>
</feature>
<sequence>MSGNDQLSNRQANDASPQTDRPLDENLGRSQAQTDRLMQRVIATMLEAENSMDNTQNSRRYARPARLASRTNAEPASANDPTPPEGWRFLPATDLFPSSSPPRSRRRVMVRARRREPTSSSLTTLLANQRLHLSQLIMSAGSARLDGSDSEGQPAQEDFEPPVIRGPIVDFGDISFGGADDAMESDGSDAMMRRWEEGAHLTDEDFQLLDFIGHNPLRSLGGHDERLPQAAQLPPSSSETGASSSVVVRQPWNTDLAWSPYIYQQPAPNSALGVIHETHQGIKDHTLPGTGLERSRLYSLHSSIAELRLNYVITNDEYSSGSPSPRNMLRANSACFTTNSLSNVHVELCFEPSRHCVVERIFVQAPTTGPRCTELMVFASNRRCCLDELDKYDDYTFAQYEDLARDIKNHPDALTDPMPVAYFWLAYEDGYRQIQILPRGVSCKYLYVLMLRGESVNKAMGLKTFRVYGWSGSRAFSEVTIC</sequence>
<feature type="compositionally biased region" description="Basic residues" evidence="1">
    <location>
        <begin position="103"/>
        <end position="114"/>
    </location>
</feature>
<accession>A0A9W8L6N0</accession>
<gene>
    <name evidence="2" type="ORF">IWW39_001046</name>
</gene>
<feature type="region of interest" description="Disordered" evidence="1">
    <location>
        <begin position="220"/>
        <end position="243"/>
    </location>
</feature>